<dbReference type="STRING" id="28091.SAMEA3174300_00511"/>
<dbReference type="EMBL" id="LR134533">
    <property type="protein sequence ID" value="VEJ52043.1"/>
    <property type="molecule type" value="Genomic_DNA"/>
</dbReference>
<dbReference type="OrthoDB" id="8606663at2"/>
<dbReference type="InterPro" id="IPR036147">
    <property type="entry name" value="Anti-sigma_E_RseA_N_sf"/>
</dbReference>
<gene>
    <name evidence="3" type="ORF">NCTC12742_01957</name>
</gene>
<dbReference type="CDD" id="cd16328">
    <property type="entry name" value="RseA_N"/>
    <property type="match status" value="1"/>
</dbReference>
<dbReference type="Pfam" id="PF03872">
    <property type="entry name" value="RseA_N"/>
    <property type="match status" value="1"/>
</dbReference>
<reference evidence="3 4" key="1">
    <citation type="submission" date="2018-12" db="EMBL/GenBank/DDBJ databases">
        <authorList>
            <consortium name="Pathogen Informatics"/>
        </authorList>
    </citation>
    <scope>NUCLEOTIDE SEQUENCE [LARGE SCALE GENOMIC DNA]</scope>
    <source>
        <strain evidence="3 4">NCTC12742</strain>
    </source>
</reference>
<dbReference type="AlphaFoldDB" id="A0A448VQN5"/>
<organism evidence="3 4">
    <name type="scientific">Neisseria weaveri</name>
    <dbReference type="NCBI Taxonomy" id="28091"/>
    <lineage>
        <taxon>Bacteria</taxon>
        <taxon>Pseudomonadati</taxon>
        <taxon>Pseudomonadota</taxon>
        <taxon>Betaproteobacteria</taxon>
        <taxon>Neisseriales</taxon>
        <taxon>Neisseriaceae</taxon>
        <taxon>Neisseria</taxon>
    </lineage>
</organism>
<sequence>MNTKDEDFEYVSAAMDGELSEDILDRLLADEDAQQRWREYHLIRDCLQKKDCLEYRSQLLNQQPFTAGEWFSDEVSNDESQAEDVSDSLANSESGYANKRAFNFFAMVASIVAITVVAWQLWVPGLSASQEVVATETEYHNKGILPSESQQLATDVVVDTGMVQYPNKNNPQEQQQYVVPSAVAQITDAKDAESRDVVHVEPLKVEQEELEVKAASSAM</sequence>
<dbReference type="RefSeq" id="WP_004284939.1">
    <property type="nucleotide sequence ID" value="NZ_CAUJRG010000021.1"/>
</dbReference>
<dbReference type="SUPFAM" id="SSF89069">
    <property type="entry name" value="N-terminal, cytoplasmic domain of anti-sigmaE factor RseA"/>
    <property type="match status" value="1"/>
</dbReference>
<accession>A0A448VQN5</accession>
<dbReference type="Gene3D" id="1.10.10.880">
    <property type="entry name" value="Anti sigma-E protein RseA, N-terminal domain"/>
    <property type="match status" value="1"/>
</dbReference>
<protein>
    <submittedName>
        <fullName evidence="3">Anti-RNA polymerase sigma factor SigE</fullName>
    </submittedName>
</protein>
<evidence type="ECO:0000259" key="2">
    <source>
        <dbReference type="Pfam" id="PF03872"/>
    </source>
</evidence>
<dbReference type="Proteomes" id="UP000272771">
    <property type="component" value="Chromosome"/>
</dbReference>
<feature type="transmembrane region" description="Helical" evidence="1">
    <location>
        <begin position="101"/>
        <end position="122"/>
    </location>
</feature>
<dbReference type="InterPro" id="IPR005572">
    <property type="entry name" value="Anti-sigma_E_RseA_N"/>
</dbReference>
<keyword evidence="1" id="KW-0472">Membrane</keyword>
<dbReference type="GO" id="GO:0016989">
    <property type="term" value="F:sigma factor antagonist activity"/>
    <property type="evidence" value="ECO:0007669"/>
    <property type="project" value="InterPro"/>
</dbReference>
<feature type="domain" description="Anti sigma-E protein RseA N-terminal" evidence="2">
    <location>
        <begin position="9"/>
        <end position="50"/>
    </location>
</feature>
<name>A0A448VQN5_9NEIS</name>
<proteinExistence type="predicted"/>
<evidence type="ECO:0000313" key="3">
    <source>
        <dbReference type="EMBL" id="VEJ52043.1"/>
    </source>
</evidence>
<dbReference type="KEGG" id="nwe:SAMEA3174300_0511"/>
<keyword evidence="1" id="KW-1133">Transmembrane helix</keyword>
<evidence type="ECO:0000256" key="1">
    <source>
        <dbReference type="SAM" id="Phobius"/>
    </source>
</evidence>
<keyword evidence="4" id="KW-1185">Reference proteome</keyword>
<keyword evidence="1" id="KW-0812">Transmembrane</keyword>
<evidence type="ECO:0000313" key="4">
    <source>
        <dbReference type="Proteomes" id="UP000272771"/>
    </source>
</evidence>